<dbReference type="EMBL" id="VYRZ01000003">
    <property type="protein sequence ID" value="KAA9085446.1"/>
    <property type="molecule type" value="Genomic_DNA"/>
</dbReference>
<evidence type="ECO:0000313" key="1">
    <source>
        <dbReference type="EMBL" id="KAA9085446.1"/>
    </source>
</evidence>
<evidence type="ECO:0008006" key="3">
    <source>
        <dbReference type="Google" id="ProtNLM"/>
    </source>
</evidence>
<protein>
    <recommendedName>
        <fullName evidence="3">Cupin domain-containing protein</fullName>
    </recommendedName>
</protein>
<evidence type="ECO:0000313" key="2">
    <source>
        <dbReference type="Proteomes" id="UP000327039"/>
    </source>
</evidence>
<name>A0A5J5IPT7_9MICO</name>
<dbReference type="RefSeq" id="WP_150420168.1">
    <property type="nucleotide sequence ID" value="NZ_VYRZ01000003.1"/>
</dbReference>
<dbReference type="InterPro" id="IPR011051">
    <property type="entry name" value="RmlC_Cupin_sf"/>
</dbReference>
<organism evidence="1 2">
    <name type="scientific">Microbacterium radiodurans</name>
    <dbReference type="NCBI Taxonomy" id="661398"/>
    <lineage>
        <taxon>Bacteria</taxon>
        <taxon>Bacillati</taxon>
        <taxon>Actinomycetota</taxon>
        <taxon>Actinomycetes</taxon>
        <taxon>Micrococcales</taxon>
        <taxon>Microbacteriaceae</taxon>
        <taxon>Microbacterium</taxon>
    </lineage>
</organism>
<dbReference type="AlphaFoldDB" id="A0A5J5IPT7"/>
<reference evidence="2" key="1">
    <citation type="submission" date="2019-09" db="EMBL/GenBank/DDBJ databases">
        <title>Mumia zhuanghuii sp. nov. isolated from the intestinal contents of plateau pika (Ochotona curzoniae) in the Qinghai-Tibet plateau of China.</title>
        <authorList>
            <person name="Tian Z."/>
        </authorList>
    </citation>
    <scope>NUCLEOTIDE SEQUENCE [LARGE SCALE GENOMIC DNA]</scope>
    <source>
        <strain evidence="2">DSM 25564</strain>
    </source>
</reference>
<keyword evidence="2" id="KW-1185">Reference proteome</keyword>
<accession>A0A5J5IPT7</accession>
<dbReference type="Gene3D" id="2.60.120.10">
    <property type="entry name" value="Jelly Rolls"/>
    <property type="match status" value="1"/>
</dbReference>
<dbReference type="SUPFAM" id="SSF51182">
    <property type="entry name" value="RmlC-like cupins"/>
    <property type="match status" value="1"/>
</dbReference>
<gene>
    <name evidence="1" type="ORF">F6B42_13380</name>
</gene>
<dbReference type="InterPro" id="IPR014710">
    <property type="entry name" value="RmlC-like_jellyroll"/>
</dbReference>
<sequence>MARGDVVFAPDGERIELVDIGTELILDHPLVRVWDVALEAGGRHSWHLHGNPYVVLSVVGSTGRMDWLDGSPSREISEYSGGAVFRPVSPVHRLTNTGDAFYRNRLVELKHLGELVPTGPVDVGAGARSVHGVRPPGAADPGDGRVPILADAHVRVWTVTLAGGDTVHVDRIDVPHVVAECDGELEGAALLSSVRVAERGDLDLENTAAHPRMWFIIALDYLKEDAR</sequence>
<dbReference type="Proteomes" id="UP000327039">
    <property type="component" value="Unassembled WGS sequence"/>
</dbReference>
<comment type="caution">
    <text evidence="1">The sequence shown here is derived from an EMBL/GenBank/DDBJ whole genome shotgun (WGS) entry which is preliminary data.</text>
</comment>
<proteinExistence type="predicted"/>
<dbReference type="OrthoDB" id="317332at2"/>